<keyword evidence="1" id="KW-0031">Aminopeptidase</keyword>
<comment type="caution">
    <text evidence="1">The sequence shown here is derived from an EMBL/GenBank/DDBJ whole genome shotgun (WGS) entry which is preliminary data.</text>
</comment>
<sequence>MTGASDSYNFTYYNNGKDFLQLNDHVRFHSDSSDSIPIHCIEFLFNHIRMALNVEQWQYLNVFPISYHIIKRNPICKKLSSSNWEYNSYFYLDICSLSDIECR</sequence>
<evidence type="ECO:0000313" key="1">
    <source>
        <dbReference type="EMBL" id="TFK13130.1"/>
    </source>
</evidence>
<dbReference type="GO" id="GO:0004177">
    <property type="term" value="F:aminopeptidase activity"/>
    <property type="evidence" value="ECO:0007669"/>
    <property type="project" value="UniProtKB-KW"/>
</dbReference>
<keyword evidence="1" id="KW-0378">Hydrolase</keyword>
<evidence type="ECO:0000313" key="2">
    <source>
        <dbReference type="Proteomes" id="UP000297703"/>
    </source>
</evidence>
<organism evidence="1 2">
    <name type="scientific">Platysternon megacephalum</name>
    <name type="common">big-headed turtle</name>
    <dbReference type="NCBI Taxonomy" id="55544"/>
    <lineage>
        <taxon>Eukaryota</taxon>
        <taxon>Metazoa</taxon>
        <taxon>Chordata</taxon>
        <taxon>Craniata</taxon>
        <taxon>Vertebrata</taxon>
        <taxon>Euteleostomi</taxon>
        <taxon>Archelosauria</taxon>
        <taxon>Testudinata</taxon>
        <taxon>Testudines</taxon>
        <taxon>Cryptodira</taxon>
        <taxon>Durocryptodira</taxon>
        <taxon>Testudinoidea</taxon>
        <taxon>Platysternidae</taxon>
        <taxon>Platysternon</taxon>
    </lineage>
</organism>
<name>A0A4D9F4X4_9SAUR</name>
<proteinExistence type="predicted"/>
<reference evidence="1 2" key="1">
    <citation type="submission" date="2019-04" db="EMBL/GenBank/DDBJ databases">
        <title>Draft genome of the big-headed turtle Platysternon megacephalum.</title>
        <authorList>
            <person name="Gong S."/>
        </authorList>
    </citation>
    <scope>NUCLEOTIDE SEQUENCE [LARGE SCALE GENOMIC DNA]</scope>
    <source>
        <strain evidence="1">DO16091913</strain>
        <tissue evidence="1">Muscle</tissue>
    </source>
</reference>
<dbReference type="AlphaFoldDB" id="A0A4D9F4X4"/>
<reference evidence="1 2" key="2">
    <citation type="submission" date="2019-04" db="EMBL/GenBank/DDBJ databases">
        <title>The genome sequence of big-headed turtle.</title>
        <authorList>
            <person name="Gong S."/>
        </authorList>
    </citation>
    <scope>NUCLEOTIDE SEQUENCE [LARGE SCALE GENOMIC DNA]</scope>
    <source>
        <strain evidence="1">DO16091913</strain>
        <tissue evidence="1">Muscle</tissue>
    </source>
</reference>
<accession>A0A4D9F4X4</accession>
<keyword evidence="2" id="KW-1185">Reference proteome</keyword>
<gene>
    <name evidence="1" type="ORF">DR999_PMT03555</name>
</gene>
<keyword evidence="1" id="KW-0645">Protease</keyword>
<protein>
    <submittedName>
        <fullName evidence="1">Endoplasmic reticulum aminopeptidase 2-like</fullName>
    </submittedName>
</protein>
<dbReference type="Proteomes" id="UP000297703">
    <property type="component" value="Unassembled WGS sequence"/>
</dbReference>
<dbReference type="EMBL" id="QXTE01000017">
    <property type="protein sequence ID" value="TFK13130.1"/>
    <property type="molecule type" value="Genomic_DNA"/>
</dbReference>